<evidence type="ECO:0000313" key="4">
    <source>
        <dbReference type="EMBL" id="MBF9070474.1"/>
    </source>
</evidence>
<sequence length="524" mass="55988">MAGRLPGFPGWGKEAELGQTDDEKELIWGDPDAISTAAGHLRSFQGAFEETHQGLTKLDTEHWQGKAADNFRAKFSPHPPQWGHASDACSDAAGALEDYGSTVTWAQGQAKQAVALYNRGQQATQTAKTAYDAEVSSYNSQASAYNQAIANGRNPGSKPTQPGPFQDPGEADREAAQSTLDEARRQRDGMAETAAAKITAATSMAPAKPSFLQQMYDDAHDIAQDLPNEYVHFYGGVAKGTLGIVKFARSLDPMDPYNLTHPASYLDGVSSTAAGLLNMSTHPIKATASMLGSGWTSDPSQAFGNLVPNIVQTVATDGAGAAEAATTDAAANVALDSSAADLNDLNNVLDKQPEPWRPDTRANYPAYHSGSVSPEAGQALIDNEFPWMNEINRPRFDAGTPGFDQNCTNNVVTVDRRLDGTDVDTAPLMKGRGLKETQDLYQKVLGNPDAQFRQVSGYDTVSEDIAARGPGARGAVAIFRGDGTAHIFNVINDGGRVIYLDGQTGKLAMLENNDITDLQYIPYR</sequence>
<protein>
    <recommendedName>
        <fullName evidence="6">Tox-PL domain-containing protein</fullName>
    </recommendedName>
</protein>
<comment type="caution">
    <text evidence="4">The sequence shown here is derived from an EMBL/GenBank/DDBJ whole genome shotgun (WGS) entry which is preliminary data.</text>
</comment>
<evidence type="ECO:0000256" key="1">
    <source>
        <dbReference type="SAM" id="MobiDB-lite"/>
    </source>
</evidence>
<dbReference type="EMBL" id="JADPRT010000008">
    <property type="protein sequence ID" value="MBF9070474.1"/>
    <property type="molecule type" value="Genomic_DNA"/>
</dbReference>
<feature type="domain" description="Putative T7SS secretion signal" evidence="3">
    <location>
        <begin position="13"/>
        <end position="209"/>
    </location>
</feature>
<evidence type="ECO:0008006" key="6">
    <source>
        <dbReference type="Google" id="ProtNLM"/>
    </source>
</evidence>
<gene>
    <name evidence="4" type="ORF">I2501_20830</name>
</gene>
<keyword evidence="5" id="KW-1185">Reference proteome</keyword>
<organism evidence="4 5">
    <name type="scientific">Streptacidiphilus fuscans</name>
    <dbReference type="NCBI Taxonomy" id="2789292"/>
    <lineage>
        <taxon>Bacteria</taxon>
        <taxon>Bacillati</taxon>
        <taxon>Actinomycetota</taxon>
        <taxon>Actinomycetes</taxon>
        <taxon>Kitasatosporales</taxon>
        <taxon>Streptomycetaceae</taxon>
        <taxon>Streptacidiphilus</taxon>
    </lineage>
</organism>
<dbReference type="Pfam" id="PF15644">
    <property type="entry name" value="Gln_amidase"/>
    <property type="match status" value="1"/>
</dbReference>
<feature type="region of interest" description="Disordered" evidence="1">
    <location>
        <begin position="149"/>
        <end position="175"/>
    </location>
</feature>
<reference evidence="4" key="1">
    <citation type="submission" date="2020-11" db="EMBL/GenBank/DDBJ databases">
        <title>Isolation and identification of active actinomycetes.</title>
        <authorList>
            <person name="Yu B."/>
        </authorList>
    </citation>
    <scope>NUCLEOTIDE SEQUENCE</scope>
    <source>
        <strain evidence="4">NEAU-YB345</strain>
    </source>
</reference>
<proteinExistence type="predicted"/>
<evidence type="ECO:0000313" key="5">
    <source>
        <dbReference type="Proteomes" id="UP000657385"/>
    </source>
</evidence>
<name>A0A931FHB1_9ACTN</name>
<feature type="domain" description="Tox-PL" evidence="2">
    <location>
        <begin position="405"/>
        <end position="506"/>
    </location>
</feature>
<dbReference type="InterPro" id="IPR028908">
    <property type="entry name" value="Tox-PL_dom"/>
</dbReference>
<accession>A0A931FHB1</accession>
<dbReference type="AlphaFoldDB" id="A0A931FHB1"/>
<evidence type="ECO:0000259" key="3">
    <source>
        <dbReference type="Pfam" id="PF21725"/>
    </source>
</evidence>
<feature type="region of interest" description="Disordered" evidence="1">
    <location>
        <begin position="1"/>
        <end position="24"/>
    </location>
</feature>
<dbReference type="Proteomes" id="UP000657385">
    <property type="component" value="Unassembled WGS sequence"/>
</dbReference>
<dbReference type="Pfam" id="PF21725">
    <property type="entry name" value="T7SS_signal"/>
    <property type="match status" value="1"/>
</dbReference>
<dbReference type="RefSeq" id="WP_196195642.1">
    <property type="nucleotide sequence ID" value="NZ_JADPRT010000008.1"/>
</dbReference>
<evidence type="ECO:0000259" key="2">
    <source>
        <dbReference type="Pfam" id="PF15644"/>
    </source>
</evidence>
<dbReference type="InterPro" id="IPR049082">
    <property type="entry name" value="T7SS_signal"/>
</dbReference>